<name>A0A9D2JFJ8_9ACTN</name>
<organism evidence="1 2">
    <name type="scientific">Candidatus Olsenella pullistercoris</name>
    <dbReference type="NCBI Taxonomy" id="2838712"/>
    <lineage>
        <taxon>Bacteria</taxon>
        <taxon>Bacillati</taxon>
        <taxon>Actinomycetota</taxon>
        <taxon>Coriobacteriia</taxon>
        <taxon>Coriobacteriales</taxon>
        <taxon>Atopobiaceae</taxon>
        <taxon>Olsenella</taxon>
    </lineage>
</organism>
<dbReference type="AlphaFoldDB" id="A0A9D2JFJ8"/>
<dbReference type="Proteomes" id="UP000824062">
    <property type="component" value="Unassembled WGS sequence"/>
</dbReference>
<comment type="caution">
    <text evidence="1">The sequence shown here is derived from an EMBL/GenBank/DDBJ whole genome shotgun (WGS) entry which is preliminary data.</text>
</comment>
<reference evidence="1" key="2">
    <citation type="submission" date="2021-04" db="EMBL/GenBank/DDBJ databases">
        <authorList>
            <person name="Gilroy R."/>
        </authorList>
    </citation>
    <scope>NUCLEOTIDE SEQUENCE</scope>
    <source>
        <strain evidence="1">ChiHjej12B11-14209</strain>
    </source>
</reference>
<accession>A0A9D2JFJ8</accession>
<sequence length="115" mass="13278">MERWLSAELLAPCLADCNGNVDCALELHEWNVHLGQVLMRDISHFEVALRNAYDRVMNEAWERCWLLDDASPARTPVMRKSKRGTLDANRITARRSTTWSIGCLPTRARARLRRT</sequence>
<gene>
    <name evidence="1" type="ORF">IAA19_07480</name>
</gene>
<proteinExistence type="predicted"/>
<protein>
    <submittedName>
        <fullName evidence="1">Uncharacterized protein</fullName>
    </submittedName>
</protein>
<reference evidence="1" key="1">
    <citation type="journal article" date="2021" name="PeerJ">
        <title>Extensive microbial diversity within the chicken gut microbiome revealed by metagenomics and culture.</title>
        <authorList>
            <person name="Gilroy R."/>
            <person name="Ravi A."/>
            <person name="Getino M."/>
            <person name="Pursley I."/>
            <person name="Horton D.L."/>
            <person name="Alikhan N.F."/>
            <person name="Baker D."/>
            <person name="Gharbi K."/>
            <person name="Hall N."/>
            <person name="Watson M."/>
            <person name="Adriaenssens E.M."/>
            <person name="Foster-Nyarko E."/>
            <person name="Jarju S."/>
            <person name="Secka A."/>
            <person name="Antonio M."/>
            <person name="Oren A."/>
            <person name="Chaudhuri R.R."/>
            <person name="La Ragione R."/>
            <person name="Hildebrand F."/>
            <person name="Pallen M.J."/>
        </authorList>
    </citation>
    <scope>NUCLEOTIDE SEQUENCE</scope>
    <source>
        <strain evidence="1">ChiHjej12B11-14209</strain>
    </source>
</reference>
<dbReference type="EMBL" id="DXBM01000062">
    <property type="protein sequence ID" value="HIZ46839.1"/>
    <property type="molecule type" value="Genomic_DNA"/>
</dbReference>
<evidence type="ECO:0000313" key="2">
    <source>
        <dbReference type="Proteomes" id="UP000824062"/>
    </source>
</evidence>
<evidence type="ECO:0000313" key="1">
    <source>
        <dbReference type="EMBL" id="HIZ46839.1"/>
    </source>
</evidence>